<dbReference type="EMBL" id="LQPR01000013">
    <property type="protein sequence ID" value="ORW73713.1"/>
    <property type="molecule type" value="Genomic_DNA"/>
</dbReference>
<dbReference type="AlphaFoldDB" id="A0AAJ3TWC9"/>
<dbReference type="Gene3D" id="3.10.450.50">
    <property type="match status" value="1"/>
</dbReference>
<dbReference type="Proteomes" id="UP000193387">
    <property type="component" value="Unassembled WGS sequence"/>
</dbReference>
<evidence type="ECO:0000313" key="2">
    <source>
        <dbReference type="EMBL" id="ORW73713.1"/>
    </source>
</evidence>
<accession>A0AAJ3TWC9</accession>
<feature type="domain" description="SnoaL-like" evidence="1">
    <location>
        <begin position="2"/>
        <end position="103"/>
    </location>
</feature>
<proteinExistence type="predicted"/>
<dbReference type="SUPFAM" id="SSF54427">
    <property type="entry name" value="NTF2-like"/>
    <property type="match status" value="1"/>
</dbReference>
<gene>
    <name evidence="2" type="ORF">AWC23_06420</name>
</gene>
<name>A0AAJ3TWC9_9MYCO</name>
<dbReference type="Pfam" id="PF12680">
    <property type="entry name" value="SnoaL_2"/>
    <property type="match status" value="1"/>
</dbReference>
<sequence>MREYFAAADRWDFAAFPDYLSPTLRFRLANNAPIEGLGEMIALAGRHKEAVKSVQHTLDRFAYDTDRRRVAVELTVSYVRHDDVKKSYPAAVVLDFDTDDLISGYRVFVDLSDLPN</sequence>
<dbReference type="InterPro" id="IPR037401">
    <property type="entry name" value="SnoaL-like"/>
</dbReference>
<evidence type="ECO:0000259" key="1">
    <source>
        <dbReference type="Pfam" id="PF12680"/>
    </source>
</evidence>
<dbReference type="InterPro" id="IPR032710">
    <property type="entry name" value="NTF2-like_dom_sf"/>
</dbReference>
<comment type="caution">
    <text evidence="2">The sequence shown here is derived from an EMBL/GenBank/DDBJ whole genome shotgun (WGS) entry which is preliminary data.</text>
</comment>
<protein>
    <recommendedName>
        <fullName evidence="1">SnoaL-like domain-containing protein</fullName>
    </recommendedName>
</protein>
<evidence type="ECO:0000313" key="3">
    <source>
        <dbReference type="Proteomes" id="UP000193387"/>
    </source>
</evidence>
<reference evidence="2 3" key="1">
    <citation type="submission" date="2016-01" db="EMBL/GenBank/DDBJ databases">
        <title>The new phylogeny of the genus Mycobacterium.</title>
        <authorList>
            <person name="Tarcisio F."/>
            <person name="Conor M."/>
            <person name="Antonella G."/>
            <person name="Elisabetta G."/>
            <person name="Giulia F.S."/>
            <person name="Sara T."/>
            <person name="Anna F."/>
            <person name="Clotilde B."/>
            <person name="Roberto B."/>
            <person name="Veronica D.S."/>
            <person name="Fabio R."/>
            <person name="Monica P."/>
            <person name="Olivier J."/>
            <person name="Enrico T."/>
            <person name="Nicola S."/>
        </authorList>
    </citation>
    <scope>NUCLEOTIDE SEQUENCE [LARGE SCALE GENOMIC DNA]</scope>
    <source>
        <strain evidence="2 3">DSM 44616</strain>
    </source>
</reference>
<organism evidence="2 3">
    <name type="scientific">Mycobacterium saskatchewanense</name>
    <dbReference type="NCBI Taxonomy" id="220927"/>
    <lineage>
        <taxon>Bacteria</taxon>
        <taxon>Bacillati</taxon>
        <taxon>Actinomycetota</taxon>
        <taxon>Actinomycetes</taxon>
        <taxon>Mycobacteriales</taxon>
        <taxon>Mycobacteriaceae</taxon>
        <taxon>Mycobacterium</taxon>
        <taxon>Mycobacterium simiae complex</taxon>
    </lineage>
</organism>
<keyword evidence="3" id="KW-1185">Reference proteome</keyword>